<dbReference type="Gene3D" id="3.10.50.10">
    <property type="match status" value="1"/>
</dbReference>
<keyword evidence="1" id="KW-0624">Polysaccharide degradation</keyword>
<comment type="caution">
    <text evidence="4">The sequence shown here is derived from an EMBL/GenBank/DDBJ whole genome shotgun (WGS) entry which is preliminary data.</text>
</comment>
<gene>
    <name evidence="4" type="ORF">L2764_10415</name>
</gene>
<organism evidence="4 5">
    <name type="scientific">Shewanella surugensis</name>
    <dbReference type="NCBI Taxonomy" id="212020"/>
    <lineage>
        <taxon>Bacteria</taxon>
        <taxon>Pseudomonadati</taxon>
        <taxon>Pseudomonadota</taxon>
        <taxon>Gammaproteobacteria</taxon>
        <taxon>Alteromonadales</taxon>
        <taxon>Shewanellaceae</taxon>
        <taxon>Shewanella</taxon>
    </lineage>
</organism>
<dbReference type="SUPFAM" id="SSF51445">
    <property type="entry name" value="(Trans)glycosidases"/>
    <property type="match status" value="1"/>
</dbReference>
<dbReference type="InterPro" id="IPR013783">
    <property type="entry name" value="Ig-like_fold"/>
</dbReference>
<reference evidence="4 5" key="1">
    <citation type="submission" date="2022-01" db="EMBL/GenBank/DDBJ databases">
        <title>Whole genome-based taxonomy of the Shewanellaceae.</title>
        <authorList>
            <person name="Martin-Rodriguez A.J."/>
        </authorList>
    </citation>
    <scope>NUCLEOTIDE SEQUENCE [LARGE SCALE GENOMIC DNA]</scope>
    <source>
        <strain evidence="4 5">DSM 17177</strain>
    </source>
</reference>
<evidence type="ECO:0000313" key="4">
    <source>
        <dbReference type="EMBL" id="MCL1124876.1"/>
    </source>
</evidence>
<evidence type="ECO:0000313" key="5">
    <source>
        <dbReference type="Proteomes" id="UP001203423"/>
    </source>
</evidence>
<proteinExistence type="predicted"/>
<evidence type="ECO:0000256" key="2">
    <source>
        <dbReference type="SAM" id="MobiDB-lite"/>
    </source>
</evidence>
<dbReference type="PROSITE" id="PS51910">
    <property type="entry name" value="GH18_2"/>
    <property type="match status" value="1"/>
</dbReference>
<feature type="domain" description="GH18" evidence="3">
    <location>
        <begin position="1"/>
        <end position="56"/>
    </location>
</feature>
<evidence type="ECO:0000256" key="1">
    <source>
        <dbReference type="ARBA" id="ARBA00023326"/>
    </source>
</evidence>
<dbReference type="Proteomes" id="UP001203423">
    <property type="component" value="Unassembled WGS sequence"/>
</dbReference>
<dbReference type="InterPro" id="IPR029070">
    <property type="entry name" value="Chitinase_insertion_sf"/>
</dbReference>
<protein>
    <recommendedName>
        <fullName evidence="3">GH18 domain-containing protein</fullName>
    </recommendedName>
</protein>
<feature type="region of interest" description="Disordered" evidence="2">
    <location>
        <begin position="51"/>
        <end position="81"/>
    </location>
</feature>
<keyword evidence="5" id="KW-1185">Reference proteome</keyword>
<keyword evidence="1" id="KW-0119">Carbohydrate metabolism</keyword>
<evidence type="ECO:0000259" key="3">
    <source>
        <dbReference type="PROSITE" id="PS51910"/>
    </source>
</evidence>
<dbReference type="InterPro" id="IPR001223">
    <property type="entry name" value="Glyco_hydro18_cat"/>
</dbReference>
<name>A0ABT0LAZ4_9GAMM</name>
<sequence>MFNSTTGELITFDDVSFVKVKDAYALSHSLGGLFSWEIDADNGDILNAMNEGLGNGSDNGGDSDTVTNLAPSAHAGQAQSVTGTVDVALEGSLSRDPEGENLTYLWQQLSVER</sequence>
<accession>A0ABT0LAZ4</accession>
<dbReference type="Gene3D" id="3.20.20.80">
    <property type="entry name" value="Glycosidases"/>
    <property type="match status" value="1"/>
</dbReference>
<dbReference type="Gene3D" id="2.60.40.10">
    <property type="entry name" value="Immunoglobulins"/>
    <property type="match status" value="1"/>
</dbReference>
<dbReference type="EMBL" id="JAKIKS010000033">
    <property type="protein sequence ID" value="MCL1124876.1"/>
    <property type="molecule type" value="Genomic_DNA"/>
</dbReference>
<dbReference type="InterPro" id="IPR017853">
    <property type="entry name" value="GH"/>
</dbReference>